<evidence type="ECO:0000256" key="5">
    <source>
        <dbReference type="ARBA" id="ARBA00023024"/>
    </source>
</evidence>
<dbReference type="GO" id="GO:0000272">
    <property type="term" value="P:polysaccharide catabolic process"/>
    <property type="evidence" value="ECO:0007669"/>
    <property type="project" value="UniProtKB-KW"/>
</dbReference>
<dbReference type="PANTHER" id="PTHR33630:SF13">
    <property type="entry name" value="ACETYLXYLAN ESTERASE"/>
    <property type="match status" value="1"/>
</dbReference>
<dbReference type="SMART" id="SM01110">
    <property type="entry name" value="Cutinase"/>
    <property type="match status" value="1"/>
</dbReference>
<evidence type="ECO:0000313" key="14">
    <source>
        <dbReference type="Proteomes" id="UP000286045"/>
    </source>
</evidence>
<dbReference type="Gene3D" id="3.40.50.1820">
    <property type="entry name" value="alpha/beta hydrolase"/>
    <property type="match status" value="1"/>
</dbReference>
<dbReference type="InterPro" id="IPR000675">
    <property type="entry name" value="Cutinase/axe"/>
</dbReference>
<feature type="domain" description="GH18" evidence="12">
    <location>
        <begin position="291"/>
        <end position="602"/>
    </location>
</feature>
<dbReference type="InterPro" id="IPR029058">
    <property type="entry name" value="AB_hydrolase_fold"/>
</dbReference>
<dbReference type="GO" id="GO:0005576">
    <property type="term" value="C:extracellular region"/>
    <property type="evidence" value="ECO:0007669"/>
    <property type="project" value="UniProtKB-SubCell"/>
</dbReference>
<keyword evidence="4 10" id="KW-0378">Hydrolase</keyword>
<proteinExistence type="predicted"/>
<dbReference type="InterPro" id="IPR017853">
    <property type="entry name" value="GH"/>
</dbReference>
<keyword evidence="8 10" id="KW-0326">Glycosidase</keyword>
<comment type="caution">
    <text evidence="13">The sequence shown here is derived from an EMBL/GenBank/DDBJ whole genome shotgun (WGS) entry which is preliminary data.</text>
</comment>
<keyword evidence="11" id="KW-0732">Signal</keyword>
<comment type="catalytic activity">
    <reaction evidence="1">
        <text>Random endo-hydrolysis of N-acetyl-beta-D-glucosaminide (1-&gt;4)-beta-linkages in chitin and chitodextrins.</text>
        <dbReference type="EC" id="3.2.1.14"/>
    </reaction>
</comment>
<dbReference type="GO" id="GO:0006032">
    <property type="term" value="P:chitin catabolic process"/>
    <property type="evidence" value="ECO:0007669"/>
    <property type="project" value="UniProtKB-KW"/>
</dbReference>
<dbReference type="EMBL" id="RYZI01000084">
    <property type="protein sequence ID" value="RWA11305.1"/>
    <property type="molecule type" value="Genomic_DNA"/>
</dbReference>
<dbReference type="Proteomes" id="UP000286045">
    <property type="component" value="Unassembled WGS sequence"/>
</dbReference>
<sequence length="651" mass="69675">MKHMYLLLLLIAATAKAISGLSRRESCSNLHIFGARETTAPPGFGTAATVINLIQDAYTSVSTESIIYPAAGGSLYGASVTAGIRAVVTQTNSYIQKCPNTTLVVVGYSQGAQIVDDAFCGGPDGASLNSTGESVSAGVSRMVAAIILMGSPRNIPGRLGNIGNATVGGFAARPLGYQCLAFASIMRSYCDEADPFCAKGNSSATHQGYGQVYGQDALEFVTQKLSSTFTSNSVKPKQKDALIVITSLAMVFIYFRSKKIKSKKMKSIFALPLCLLGVHVASAAYNSSGSNNIAVYWGQNSAGGAKTQRPLIEVCKSEKDVDIILLSFLISATNIDLGLNFANSDRPTEQEIHACQTKYNSMHSNITFLPALGTFPLPSPPETPKFVTSTDNTWSFADQKQAVDAANRIWLAFGPASLPGQPSARPFGSASVDGFDLDFEAPYSNIHLFAQHLRFLMDHTATAGNKKFYLSAAPQCPFPDMNLYPVLHGNMATVLDFVFIQFYNNAPCDMRSPRGFWDSLGDWNSGWAKASGARIFVGLPGAITAIGPANRGSYIEGSVFAANYVNKIKDFPTFAGVMAWDMSQLDGNTAFLPPIVAALRGPLGRDVVANGSVSGNWTYANYTYADHTKGKYGHMKKIKKARLAAYMVARA</sequence>
<evidence type="ECO:0000256" key="1">
    <source>
        <dbReference type="ARBA" id="ARBA00000822"/>
    </source>
</evidence>
<keyword evidence="3" id="KW-0964">Secreted</keyword>
<keyword evidence="9" id="KW-0624">Polysaccharide degradation</keyword>
<dbReference type="Gene3D" id="3.20.20.80">
    <property type="entry name" value="Glycosidases"/>
    <property type="match status" value="1"/>
</dbReference>
<protein>
    <recommendedName>
        <fullName evidence="12">GH18 domain-containing protein</fullName>
    </recommendedName>
</protein>
<name>A0A439DA79_9PEZI</name>
<keyword evidence="5" id="KW-0146">Chitin degradation</keyword>
<organism evidence="13 14">
    <name type="scientific">Xylaria grammica</name>
    <dbReference type="NCBI Taxonomy" id="363999"/>
    <lineage>
        <taxon>Eukaryota</taxon>
        <taxon>Fungi</taxon>
        <taxon>Dikarya</taxon>
        <taxon>Ascomycota</taxon>
        <taxon>Pezizomycotina</taxon>
        <taxon>Sordariomycetes</taxon>
        <taxon>Xylariomycetidae</taxon>
        <taxon>Xylariales</taxon>
        <taxon>Xylariaceae</taxon>
        <taxon>Xylaria</taxon>
    </lineage>
</organism>
<evidence type="ECO:0000256" key="11">
    <source>
        <dbReference type="SAM" id="SignalP"/>
    </source>
</evidence>
<evidence type="ECO:0000256" key="9">
    <source>
        <dbReference type="ARBA" id="ARBA00023326"/>
    </source>
</evidence>
<dbReference type="PROSITE" id="PS01095">
    <property type="entry name" value="GH18_1"/>
    <property type="match status" value="1"/>
</dbReference>
<dbReference type="GO" id="GO:0008843">
    <property type="term" value="F:endochitinase activity"/>
    <property type="evidence" value="ECO:0007669"/>
    <property type="project" value="UniProtKB-EC"/>
</dbReference>
<dbReference type="SUPFAM" id="SSF53474">
    <property type="entry name" value="alpha/beta-Hydrolases"/>
    <property type="match status" value="1"/>
</dbReference>
<evidence type="ECO:0000256" key="4">
    <source>
        <dbReference type="ARBA" id="ARBA00022801"/>
    </source>
</evidence>
<keyword evidence="6" id="KW-1015">Disulfide bond</keyword>
<dbReference type="PROSITE" id="PS51910">
    <property type="entry name" value="GH18_2"/>
    <property type="match status" value="1"/>
</dbReference>
<reference evidence="13 14" key="1">
    <citation type="submission" date="2018-12" db="EMBL/GenBank/DDBJ databases">
        <title>Draft genome sequence of Xylaria grammica IHI A82.</title>
        <authorList>
            <person name="Buettner E."/>
            <person name="Kellner H."/>
        </authorList>
    </citation>
    <scope>NUCLEOTIDE SEQUENCE [LARGE SCALE GENOMIC DNA]</scope>
    <source>
        <strain evidence="13 14">IHI A82</strain>
    </source>
</reference>
<evidence type="ECO:0000256" key="2">
    <source>
        <dbReference type="ARBA" id="ARBA00004613"/>
    </source>
</evidence>
<accession>A0A439DA79</accession>
<dbReference type="PANTHER" id="PTHR33630">
    <property type="entry name" value="CUTINASE RV1984C-RELATED-RELATED"/>
    <property type="match status" value="1"/>
</dbReference>
<dbReference type="InterPro" id="IPR001579">
    <property type="entry name" value="Glyco_hydro_18_chit_AS"/>
</dbReference>
<gene>
    <name evidence="13" type="ORF">EKO27_g3805</name>
</gene>
<keyword evidence="14" id="KW-1185">Reference proteome</keyword>
<evidence type="ECO:0000256" key="10">
    <source>
        <dbReference type="RuleBase" id="RU000489"/>
    </source>
</evidence>
<evidence type="ECO:0000256" key="3">
    <source>
        <dbReference type="ARBA" id="ARBA00022525"/>
    </source>
</evidence>
<dbReference type="InterPro" id="IPR001223">
    <property type="entry name" value="Glyco_hydro18_cat"/>
</dbReference>
<feature type="chain" id="PRO_5018970956" description="GH18 domain-containing protein" evidence="11">
    <location>
        <begin position="18"/>
        <end position="651"/>
    </location>
</feature>
<evidence type="ECO:0000256" key="8">
    <source>
        <dbReference type="ARBA" id="ARBA00023295"/>
    </source>
</evidence>
<evidence type="ECO:0000256" key="6">
    <source>
        <dbReference type="ARBA" id="ARBA00023157"/>
    </source>
</evidence>
<feature type="signal peptide" evidence="11">
    <location>
        <begin position="1"/>
        <end position="17"/>
    </location>
</feature>
<dbReference type="AlphaFoldDB" id="A0A439DA79"/>
<dbReference type="GO" id="GO:0052689">
    <property type="term" value="F:carboxylic ester hydrolase activity"/>
    <property type="evidence" value="ECO:0007669"/>
    <property type="project" value="UniProtKB-ARBA"/>
</dbReference>
<comment type="subcellular location">
    <subcellularLocation>
        <location evidence="2">Secreted</location>
    </subcellularLocation>
</comment>
<dbReference type="Pfam" id="PF01083">
    <property type="entry name" value="Cutinase"/>
    <property type="match status" value="1"/>
</dbReference>
<evidence type="ECO:0000259" key="12">
    <source>
        <dbReference type="PROSITE" id="PS51910"/>
    </source>
</evidence>
<dbReference type="SUPFAM" id="SSF51445">
    <property type="entry name" value="(Trans)glycosidases"/>
    <property type="match status" value="1"/>
</dbReference>
<dbReference type="Pfam" id="PF00704">
    <property type="entry name" value="Glyco_hydro_18"/>
    <property type="match status" value="1"/>
</dbReference>
<keyword evidence="7" id="KW-0119">Carbohydrate metabolism</keyword>
<evidence type="ECO:0000313" key="13">
    <source>
        <dbReference type="EMBL" id="RWA11305.1"/>
    </source>
</evidence>
<evidence type="ECO:0000256" key="7">
    <source>
        <dbReference type="ARBA" id="ARBA00023277"/>
    </source>
</evidence>